<keyword evidence="3" id="KW-1185">Reference proteome</keyword>
<gene>
    <name evidence="2" type="ORF">SDRG_07082</name>
</gene>
<protein>
    <submittedName>
        <fullName evidence="2">Uncharacterized protein</fullName>
    </submittedName>
</protein>
<accession>T0QNG7</accession>
<dbReference type="InParanoid" id="T0QNG7"/>
<feature type="compositionally biased region" description="Pro residues" evidence="1">
    <location>
        <begin position="78"/>
        <end position="97"/>
    </location>
</feature>
<evidence type="ECO:0000313" key="3">
    <source>
        <dbReference type="Proteomes" id="UP000030762"/>
    </source>
</evidence>
<feature type="region of interest" description="Disordered" evidence="1">
    <location>
        <begin position="1"/>
        <end position="42"/>
    </location>
</feature>
<dbReference type="OrthoDB" id="163234at2759"/>
<feature type="region of interest" description="Disordered" evidence="1">
    <location>
        <begin position="72"/>
        <end position="105"/>
    </location>
</feature>
<dbReference type="AlphaFoldDB" id="T0QNG7"/>
<proteinExistence type="predicted"/>
<dbReference type="eggNOG" id="ENOG502RZD9">
    <property type="taxonomic scope" value="Eukaryota"/>
</dbReference>
<dbReference type="RefSeq" id="XP_008611120.1">
    <property type="nucleotide sequence ID" value="XM_008612898.1"/>
</dbReference>
<name>T0QNG7_SAPDV</name>
<dbReference type="EMBL" id="JH767151">
    <property type="protein sequence ID" value="EQC35370.1"/>
    <property type="molecule type" value="Genomic_DNA"/>
</dbReference>
<evidence type="ECO:0000256" key="1">
    <source>
        <dbReference type="SAM" id="MobiDB-lite"/>
    </source>
</evidence>
<dbReference type="GeneID" id="19947809"/>
<sequence length="238" mass="25889">MAGTTETSCHESKRRKLSADSPAIEDVPEATSPTMDSPPPLTMAAMAAHDRYLGLLPDSDSDDDLVSISSISTLDEAPPAPPATPPAPVDAPLPTTPAPVQCKPEVTFDATPKPVLRGAYEVWYNEVKWSGSWGFSSTAFEQPGQTLSKFSYRCIKCTDATMELNRPKSGVYEGYFLLQPFEGKPQRVVEKQVTLSFTPLSPTTYEVEGAGKNKYGAFLLRGTFEWGAPLTMEKIYVS</sequence>
<dbReference type="VEuPathDB" id="FungiDB:SDRG_07082"/>
<dbReference type="OMA" id="TSCHESK"/>
<reference evidence="2 3" key="1">
    <citation type="submission" date="2012-04" db="EMBL/GenBank/DDBJ databases">
        <title>The Genome Sequence of Saprolegnia declina VS20.</title>
        <authorList>
            <consortium name="The Broad Institute Genome Sequencing Platform"/>
            <person name="Russ C."/>
            <person name="Nusbaum C."/>
            <person name="Tyler B."/>
            <person name="van West P."/>
            <person name="Dieguez-Uribeondo J."/>
            <person name="de Bruijn I."/>
            <person name="Tripathy S."/>
            <person name="Jiang R."/>
            <person name="Young S.K."/>
            <person name="Zeng Q."/>
            <person name="Gargeya S."/>
            <person name="Fitzgerald M."/>
            <person name="Haas B."/>
            <person name="Abouelleil A."/>
            <person name="Alvarado L."/>
            <person name="Arachchi H.M."/>
            <person name="Berlin A."/>
            <person name="Chapman S.B."/>
            <person name="Goldberg J."/>
            <person name="Griggs A."/>
            <person name="Gujja S."/>
            <person name="Hansen M."/>
            <person name="Howarth C."/>
            <person name="Imamovic A."/>
            <person name="Larimer J."/>
            <person name="McCowen C."/>
            <person name="Montmayeur A."/>
            <person name="Murphy C."/>
            <person name="Neiman D."/>
            <person name="Pearson M."/>
            <person name="Priest M."/>
            <person name="Roberts A."/>
            <person name="Saif S."/>
            <person name="Shea T."/>
            <person name="Sisk P."/>
            <person name="Sykes S."/>
            <person name="Wortman J."/>
            <person name="Nusbaum C."/>
            <person name="Birren B."/>
        </authorList>
    </citation>
    <scope>NUCLEOTIDE SEQUENCE [LARGE SCALE GENOMIC DNA]</scope>
    <source>
        <strain evidence="2 3">VS20</strain>
    </source>
</reference>
<evidence type="ECO:0000313" key="2">
    <source>
        <dbReference type="EMBL" id="EQC35370.1"/>
    </source>
</evidence>
<organism evidence="2 3">
    <name type="scientific">Saprolegnia diclina (strain VS20)</name>
    <dbReference type="NCBI Taxonomy" id="1156394"/>
    <lineage>
        <taxon>Eukaryota</taxon>
        <taxon>Sar</taxon>
        <taxon>Stramenopiles</taxon>
        <taxon>Oomycota</taxon>
        <taxon>Saprolegniomycetes</taxon>
        <taxon>Saprolegniales</taxon>
        <taxon>Saprolegniaceae</taxon>
        <taxon>Saprolegnia</taxon>
    </lineage>
</organism>
<dbReference type="Proteomes" id="UP000030762">
    <property type="component" value="Unassembled WGS sequence"/>
</dbReference>